<dbReference type="Pfam" id="PF12833">
    <property type="entry name" value="HTH_18"/>
    <property type="match status" value="1"/>
</dbReference>
<name>A0A0C1U552_9CLOT</name>
<dbReference type="GO" id="GO:0003700">
    <property type="term" value="F:DNA-binding transcription factor activity"/>
    <property type="evidence" value="ECO:0007669"/>
    <property type="project" value="InterPro"/>
</dbReference>
<dbReference type="RefSeq" id="WP_039630867.1">
    <property type="nucleotide sequence ID" value="NZ_AYSO01000013.1"/>
</dbReference>
<gene>
    <name evidence="5" type="ORF">U732_3644</name>
</gene>
<keyword evidence="1" id="KW-0805">Transcription regulation</keyword>
<dbReference type="PROSITE" id="PS01124">
    <property type="entry name" value="HTH_ARAC_FAMILY_2"/>
    <property type="match status" value="1"/>
</dbReference>
<dbReference type="Pfam" id="PF06445">
    <property type="entry name" value="GyrI-like"/>
    <property type="match status" value="1"/>
</dbReference>
<dbReference type="InterPro" id="IPR009057">
    <property type="entry name" value="Homeodomain-like_sf"/>
</dbReference>
<evidence type="ECO:0000256" key="2">
    <source>
        <dbReference type="ARBA" id="ARBA00023125"/>
    </source>
</evidence>
<dbReference type="InterPro" id="IPR011256">
    <property type="entry name" value="Reg_factor_effector_dom_sf"/>
</dbReference>
<feature type="domain" description="HTH araC/xylS-type" evidence="4">
    <location>
        <begin position="15"/>
        <end position="114"/>
    </location>
</feature>
<evidence type="ECO:0000313" key="5">
    <source>
        <dbReference type="EMBL" id="KIE47874.1"/>
    </source>
</evidence>
<dbReference type="PANTHER" id="PTHR40055:SF1">
    <property type="entry name" value="TRANSCRIPTIONAL REGULATOR YGIV-RELATED"/>
    <property type="match status" value="1"/>
</dbReference>
<dbReference type="InterPro" id="IPR050908">
    <property type="entry name" value="SmbC-like"/>
</dbReference>
<evidence type="ECO:0000259" key="4">
    <source>
        <dbReference type="PROSITE" id="PS01124"/>
    </source>
</evidence>
<organism evidence="5 6">
    <name type="scientific">Clostridium argentinense CDC 2741</name>
    <dbReference type="NCBI Taxonomy" id="1418104"/>
    <lineage>
        <taxon>Bacteria</taxon>
        <taxon>Bacillati</taxon>
        <taxon>Bacillota</taxon>
        <taxon>Clostridia</taxon>
        <taxon>Eubacteriales</taxon>
        <taxon>Clostridiaceae</taxon>
        <taxon>Clostridium</taxon>
    </lineage>
</organism>
<dbReference type="InterPro" id="IPR018062">
    <property type="entry name" value="HTH_AraC-typ_CS"/>
</dbReference>
<dbReference type="InterPro" id="IPR020449">
    <property type="entry name" value="Tscrpt_reg_AraC-type_HTH"/>
</dbReference>
<accession>A0A0C1U552</accession>
<dbReference type="OrthoDB" id="253601at2"/>
<protein>
    <submittedName>
        <fullName evidence="5">Helix-turn-helix domain protein</fullName>
    </submittedName>
</protein>
<dbReference type="Gene3D" id="3.20.80.10">
    <property type="entry name" value="Regulatory factor, effector binding domain"/>
    <property type="match status" value="1"/>
</dbReference>
<dbReference type="EMBL" id="AYSO01000013">
    <property type="protein sequence ID" value="KIE47874.1"/>
    <property type="molecule type" value="Genomic_DNA"/>
</dbReference>
<keyword evidence="6" id="KW-1185">Reference proteome</keyword>
<dbReference type="STRING" id="29341.RSJ17_17740"/>
<dbReference type="PANTHER" id="PTHR40055">
    <property type="entry name" value="TRANSCRIPTIONAL REGULATOR YGIV-RELATED"/>
    <property type="match status" value="1"/>
</dbReference>
<dbReference type="Gene3D" id="1.10.10.60">
    <property type="entry name" value="Homeodomain-like"/>
    <property type="match status" value="2"/>
</dbReference>
<proteinExistence type="predicted"/>
<dbReference type="SMART" id="SM00342">
    <property type="entry name" value="HTH_ARAC"/>
    <property type="match status" value="1"/>
</dbReference>
<dbReference type="InterPro" id="IPR018060">
    <property type="entry name" value="HTH_AraC"/>
</dbReference>
<evidence type="ECO:0000256" key="3">
    <source>
        <dbReference type="ARBA" id="ARBA00023163"/>
    </source>
</evidence>
<evidence type="ECO:0000313" key="6">
    <source>
        <dbReference type="Proteomes" id="UP000031366"/>
    </source>
</evidence>
<dbReference type="PRINTS" id="PR00032">
    <property type="entry name" value="HTHARAC"/>
</dbReference>
<comment type="caution">
    <text evidence="5">The sequence shown here is derived from an EMBL/GenBank/DDBJ whole genome shotgun (WGS) entry which is preliminary data.</text>
</comment>
<dbReference type="SUPFAM" id="SSF46689">
    <property type="entry name" value="Homeodomain-like"/>
    <property type="match status" value="2"/>
</dbReference>
<dbReference type="InterPro" id="IPR010499">
    <property type="entry name" value="AraC_E-bd"/>
</dbReference>
<dbReference type="GO" id="GO:0043565">
    <property type="term" value="F:sequence-specific DNA binding"/>
    <property type="evidence" value="ECO:0007669"/>
    <property type="project" value="InterPro"/>
</dbReference>
<dbReference type="InterPro" id="IPR029442">
    <property type="entry name" value="GyrI-like"/>
</dbReference>
<dbReference type="AlphaFoldDB" id="A0A0C1U552"/>
<dbReference type="Proteomes" id="UP000031366">
    <property type="component" value="Unassembled WGS sequence"/>
</dbReference>
<dbReference type="PROSITE" id="PS00041">
    <property type="entry name" value="HTH_ARAC_FAMILY_1"/>
    <property type="match status" value="1"/>
</dbReference>
<keyword evidence="3" id="KW-0804">Transcription</keyword>
<dbReference type="SUPFAM" id="SSF55136">
    <property type="entry name" value="Probable bacterial effector-binding domain"/>
    <property type="match status" value="1"/>
</dbReference>
<evidence type="ECO:0000256" key="1">
    <source>
        <dbReference type="ARBA" id="ARBA00023015"/>
    </source>
</evidence>
<dbReference type="SMART" id="SM00871">
    <property type="entry name" value="AraC_E_bind"/>
    <property type="match status" value="1"/>
</dbReference>
<sequence>MNGANYKQEYINRIYRLQDYIENNLYETHTLEKLAGVSGFSKYHFHRIFKSMTKETVFQYATRTKLEFAASTLIARPDLSITDVAYQFGFSDSAVFSRTFKKYYDMSPRELRKQYSNNCKDSLLKTSYTKNVNSNVNTVKGDVEIITMDSLPVIYIRKIGAYKDLDNYLDSMEKLFTFAIKQNLIDEKKSKLLAVYHSHPDFSDEEKQRTSICLSIKEPITIDDKSDIGYMSILSGTYAVAHFEIFQSEYPDAWDFLCGEWLPQSGYVPRDYFPFEVYINDPNEHPQHKHIVDIYLPIEPLF</sequence>
<reference evidence="5 6" key="1">
    <citation type="journal article" date="2015" name="Infect. Genet. Evol.">
        <title>Genomic sequences of six botulinum neurotoxin-producing strains representing three clostridial species illustrate the mobility and diversity of botulinum neurotoxin genes.</title>
        <authorList>
            <person name="Smith T.J."/>
            <person name="Hill K.K."/>
            <person name="Xie G."/>
            <person name="Foley B.T."/>
            <person name="Williamson C.H."/>
            <person name="Foster J.T."/>
            <person name="Johnson S.L."/>
            <person name="Chertkov O."/>
            <person name="Teshima H."/>
            <person name="Gibbons H.S."/>
            <person name="Johnsky L.A."/>
            <person name="Karavis M.A."/>
            <person name="Smith L.A."/>
        </authorList>
    </citation>
    <scope>NUCLEOTIDE SEQUENCE [LARGE SCALE GENOMIC DNA]</scope>
    <source>
        <strain evidence="5 6">CDC 2741</strain>
    </source>
</reference>
<keyword evidence="2" id="KW-0238">DNA-binding</keyword>